<organism evidence="1 2">
    <name type="scientific">Massilia aerilata</name>
    <dbReference type="NCBI Taxonomy" id="453817"/>
    <lineage>
        <taxon>Bacteria</taxon>
        <taxon>Pseudomonadati</taxon>
        <taxon>Pseudomonadota</taxon>
        <taxon>Betaproteobacteria</taxon>
        <taxon>Burkholderiales</taxon>
        <taxon>Oxalobacteraceae</taxon>
        <taxon>Telluria group</taxon>
        <taxon>Massilia</taxon>
    </lineage>
</organism>
<keyword evidence="2" id="KW-1185">Reference proteome</keyword>
<dbReference type="RefSeq" id="WP_379766081.1">
    <property type="nucleotide sequence ID" value="NZ_JBHSMZ010000001.1"/>
</dbReference>
<dbReference type="CDD" id="cd04703">
    <property type="entry name" value="Asparaginase_2_like_1"/>
    <property type="match status" value="1"/>
</dbReference>
<dbReference type="Gene3D" id="3.60.20.30">
    <property type="entry name" value="(Glycosyl)asparaginase"/>
    <property type="match status" value="1"/>
</dbReference>
<dbReference type="PANTHER" id="PTHR10188:SF13">
    <property type="entry name" value="ISOASPARTYL PEPTIDASE_L-ASPARAGINASE 2-RELATED"/>
    <property type="match status" value="1"/>
</dbReference>
<sequence length="303" mass="31662">MSNTHGDFAIVVHGGVGSPAAYRDGCERAARRGFEEYGISADALEAAIAAVTFLEDDGRFNAGRGAALGLDGATVEMDASVMDTRGRLGAVACVQGIENPVLLARAVCDTPHWFLAGEGANRFAAAIRHPAWNKISEQQRQDHRKILEELAGSAPSMPGVDNKAFMRFWNYQQPLTLPASAACDTVGAVVRAPDGHFGVAASTGGSSPSLMGRVGDTPIIGSGFYAGPHGAVAATGIGEHIVRHLLAHRVYGWIEDGMPLAQALQRGIALFGEDVPVGLIAVSRTEAGALGNRAMPQAQLIKD</sequence>
<dbReference type="Pfam" id="PF01112">
    <property type="entry name" value="Asparaginase_2"/>
    <property type="match status" value="1"/>
</dbReference>
<evidence type="ECO:0000313" key="1">
    <source>
        <dbReference type="EMBL" id="MFC5547217.1"/>
    </source>
</evidence>
<dbReference type="PANTHER" id="PTHR10188">
    <property type="entry name" value="L-ASPARAGINASE"/>
    <property type="match status" value="1"/>
</dbReference>
<dbReference type="SUPFAM" id="SSF56235">
    <property type="entry name" value="N-terminal nucleophile aminohydrolases (Ntn hydrolases)"/>
    <property type="match status" value="1"/>
</dbReference>
<name>A0ABW0RST9_9BURK</name>
<dbReference type="EMBL" id="JBHSMZ010000001">
    <property type="protein sequence ID" value="MFC5547217.1"/>
    <property type="molecule type" value="Genomic_DNA"/>
</dbReference>
<dbReference type="Proteomes" id="UP001596086">
    <property type="component" value="Unassembled WGS sequence"/>
</dbReference>
<comment type="caution">
    <text evidence="1">The sequence shown here is derived from an EMBL/GenBank/DDBJ whole genome shotgun (WGS) entry which is preliminary data.</text>
</comment>
<accession>A0ABW0RST9</accession>
<protein>
    <submittedName>
        <fullName evidence="1">Isoaspartyl peptidase/L-asparaginase</fullName>
    </submittedName>
</protein>
<dbReference type="InterPro" id="IPR029055">
    <property type="entry name" value="Ntn_hydrolases_N"/>
</dbReference>
<dbReference type="InterPro" id="IPR000246">
    <property type="entry name" value="Peptidase_T2"/>
</dbReference>
<evidence type="ECO:0000313" key="2">
    <source>
        <dbReference type="Proteomes" id="UP001596086"/>
    </source>
</evidence>
<proteinExistence type="predicted"/>
<reference evidence="2" key="1">
    <citation type="journal article" date="2019" name="Int. J. Syst. Evol. Microbiol.">
        <title>The Global Catalogue of Microorganisms (GCM) 10K type strain sequencing project: providing services to taxonomists for standard genome sequencing and annotation.</title>
        <authorList>
            <consortium name="The Broad Institute Genomics Platform"/>
            <consortium name="The Broad Institute Genome Sequencing Center for Infectious Disease"/>
            <person name="Wu L."/>
            <person name="Ma J."/>
        </authorList>
    </citation>
    <scope>NUCLEOTIDE SEQUENCE [LARGE SCALE GENOMIC DNA]</scope>
    <source>
        <strain evidence="2">CGMCC 4.5798</strain>
    </source>
</reference>
<gene>
    <name evidence="1" type="ORF">ACFPO9_01660</name>
</gene>